<gene>
    <name evidence="1" type="ORF">NLI96_g9054</name>
</gene>
<dbReference type="Proteomes" id="UP001212997">
    <property type="component" value="Unassembled WGS sequence"/>
</dbReference>
<evidence type="ECO:0000313" key="2">
    <source>
        <dbReference type="Proteomes" id="UP001212997"/>
    </source>
</evidence>
<accession>A0AAD5YFP4</accession>
<name>A0AAD5YFP4_9APHY</name>
<organism evidence="1 2">
    <name type="scientific">Meripilus lineatus</name>
    <dbReference type="NCBI Taxonomy" id="2056292"/>
    <lineage>
        <taxon>Eukaryota</taxon>
        <taxon>Fungi</taxon>
        <taxon>Dikarya</taxon>
        <taxon>Basidiomycota</taxon>
        <taxon>Agaricomycotina</taxon>
        <taxon>Agaricomycetes</taxon>
        <taxon>Polyporales</taxon>
        <taxon>Meripilaceae</taxon>
        <taxon>Meripilus</taxon>
    </lineage>
</organism>
<dbReference type="AlphaFoldDB" id="A0AAD5YFP4"/>
<keyword evidence="2" id="KW-1185">Reference proteome</keyword>
<dbReference type="EMBL" id="JANAWD010000438">
    <property type="protein sequence ID" value="KAJ3479452.1"/>
    <property type="molecule type" value="Genomic_DNA"/>
</dbReference>
<protein>
    <submittedName>
        <fullName evidence="1">Uncharacterized protein</fullName>
    </submittedName>
</protein>
<proteinExistence type="predicted"/>
<comment type="caution">
    <text evidence="1">The sequence shown here is derived from an EMBL/GenBank/DDBJ whole genome shotgun (WGS) entry which is preliminary data.</text>
</comment>
<reference evidence="1" key="1">
    <citation type="submission" date="2022-07" db="EMBL/GenBank/DDBJ databases">
        <title>Genome Sequence of Physisporinus lineatus.</title>
        <authorList>
            <person name="Buettner E."/>
        </authorList>
    </citation>
    <scope>NUCLEOTIDE SEQUENCE</scope>
    <source>
        <strain evidence="1">VT162</strain>
    </source>
</reference>
<evidence type="ECO:0000313" key="1">
    <source>
        <dbReference type="EMBL" id="KAJ3479452.1"/>
    </source>
</evidence>
<sequence>MWVYLETYPGVEIGAAFEQTLRSYGERVIAIDFRACTSPGPVAITLYYSGYCNDLTTDVKLAALTPLDPDLDPTITVNLLDPVHSSDYLTWTDLEVDRR</sequence>